<dbReference type="InterPro" id="IPR007115">
    <property type="entry name" value="6-PTP_synth/QueD"/>
</dbReference>
<keyword evidence="4" id="KW-0456">Lyase</keyword>
<dbReference type="GO" id="GO:0016829">
    <property type="term" value="F:lyase activity"/>
    <property type="evidence" value="ECO:0007669"/>
    <property type="project" value="UniProtKB-KW"/>
</dbReference>
<comment type="cofactor">
    <cofactor evidence="1">
        <name>Zn(2+)</name>
        <dbReference type="ChEBI" id="CHEBI:29105"/>
    </cofactor>
</comment>
<dbReference type="Pfam" id="PF01242">
    <property type="entry name" value="PTPS"/>
    <property type="match status" value="1"/>
</dbReference>
<organism evidence="5 6">
    <name type="scientific">Candidatus Methanoperedens nitratireducens</name>
    <dbReference type="NCBI Taxonomy" id="1392998"/>
    <lineage>
        <taxon>Archaea</taxon>
        <taxon>Methanobacteriati</taxon>
        <taxon>Methanobacteriota</taxon>
        <taxon>Stenosarchaea group</taxon>
        <taxon>Methanomicrobia</taxon>
        <taxon>Methanosarcinales</taxon>
        <taxon>ANME-2 cluster</taxon>
        <taxon>Candidatus Methanoperedentaceae</taxon>
        <taxon>Candidatus Methanoperedens</taxon>
    </lineage>
</organism>
<proteinExistence type="predicted"/>
<evidence type="ECO:0000313" key="5">
    <source>
        <dbReference type="EMBL" id="KPQ41648.1"/>
    </source>
</evidence>
<evidence type="ECO:0000256" key="1">
    <source>
        <dbReference type="ARBA" id="ARBA00001947"/>
    </source>
</evidence>
<keyword evidence="3" id="KW-0862">Zinc</keyword>
<dbReference type="SUPFAM" id="SSF55620">
    <property type="entry name" value="Tetrahydrobiopterin biosynthesis enzymes-like"/>
    <property type="match status" value="1"/>
</dbReference>
<dbReference type="AlphaFoldDB" id="A0A0P7ZAU7"/>
<dbReference type="Proteomes" id="UP000050360">
    <property type="component" value="Unassembled WGS sequence"/>
</dbReference>
<evidence type="ECO:0000256" key="2">
    <source>
        <dbReference type="ARBA" id="ARBA00022723"/>
    </source>
</evidence>
<comment type="caution">
    <text evidence="5">The sequence shown here is derived from an EMBL/GenBank/DDBJ whole genome shotgun (WGS) entry which is preliminary data.</text>
</comment>
<dbReference type="InterPro" id="IPR038418">
    <property type="entry name" value="6-PTP_synth/QueD_sf"/>
</dbReference>
<keyword evidence="2" id="KW-0479">Metal-binding</keyword>
<dbReference type="EMBL" id="LKCM01000323">
    <property type="protein sequence ID" value="KPQ41648.1"/>
    <property type="molecule type" value="Genomic_DNA"/>
</dbReference>
<evidence type="ECO:0000256" key="3">
    <source>
        <dbReference type="ARBA" id="ARBA00022833"/>
    </source>
</evidence>
<dbReference type="PANTHER" id="PTHR12589:SF7">
    <property type="entry name" value="6-PYRUVOYL TETRAHYDROBIOPTERIN SYNTHASE"/>
    <property type="match status" value="1"/>
</dbReference>
<accession>A0A0P7ZAU7</accession>
<gene>
    <name evidence="5" type="ORF">MPEBLZ_03800</name>
</gene>
<name>A0A0P7ZAU7_9EURY</name>
<protein>
    <submittedName>
        <fullName evidence="5">6-pyruvoyltetrahydropterin synthase</fullName>
    </submittedName>
</protein>
<evidence type="ECO:0000256" key="4">
    <source>
        <dbReference type="ARBA" id="ARBA00023239"/>
    </source>
</evidence>
<evidence type="ECO:0000313" key="6">
    <source>
        <dbReference type="Proteomes" id="UP000050360"/>
    </source>
</evidence>
<sequence length="167" mass="18805">MHEYLSEHMFIEIDGWMAKLRFSACHFIPNHPKCGCLHGHTYAISVRIEGEQKGEFIIDFETVKGIVNRICDRLDHKVLIAEKDPRLLIQKSDGVSIEIIDSKKRYVLPLEDIMFLPTNSVSAEDLCKYFASNLAKGLKASGADNITKIHVRVDEGIGQGAGCEYQL</sequence>
<reference evidence="5 6" key="1">
    <citation type="submission" date="2015-09" db="EMBL/GenBank/DDBJ databases">
        <title>A metagenomics-based metabolic model of nitrate-dependent anaerobic oxidation of methane by Methanoperedens-like archaea.</title>
        <authorList>
            <person name="Arshad A."/>
            <person name="Speth D.R."/>
            <person name="De Graaf R.M."/>
            <person name="Op Den Camp H.J."/>
            <person name="Jetten M.S."/>
            <person name="Welte C.U."/>
        </authorList>
    </citation>
    <scope>NUCLEOTIDE SEQUENCE [LARGE SCALE GENOMIC DNA]</scope>
</reference>
<dbReference type="Gene3D" id="3.30.479.10">
    <property type="entry name" value="6-pyruvoyl tetrahydropterin synthase/QueD"/>
    <property type="match status" value="1"/>
</dbReference>
<dbReference type="PANTHER" id="PTHR12589">
    <property type="entry name" value="PYRUVOYL TETRAHYDROBIOPTERIN SYNTHASE"/>
    <property type="match status" value="1"/>
</dbReference>
<dbReference type="GO" id="GO:0046872">
    <property type="term" value="F:metal ion binding"/>
    <property type="evidence" value="ECO:0007669"/>
    <property type="project" value="UniProtKB-KW"/>
</dbReference>